<dbReference type="AlphaFoldDB" id="L0DTR4"/>
<keyword evidence="2" id="KW-1185">Reference proteome</keyword>
<sequence>MEVEAIYENGKLEFVQPLRLKHARVRLLVTVPDHEVEEVQPSDLDLLNLPADVVERAKAMLARMEAIKNAPVPADETLPDLTEKQLERIAAFALRDEIKGSR</sequence>
<reference evidence="1" key="1">
    <citation type="submission" date="2015-12" db="EMBL/GenBank/DDBJ databases">
        <authorList>
            <person name="Tikhonova T.V."/>
            <person name="Pavlov A.R."/>
            <person name="Beletsky A.V."/>
            <person name="Mardanov A.V."/>
            <person name="Sorokin D.Y."/>
            <person name="Ravin N.V."/>
            <person name="Popov V.O."/>
        </authorList>
    </citation>
    <scope>NUCLEOTIDE SEQUENCE</scope>
    <source>
        <strain evidence="1">DSM 14787</strain>
    </source>
</reference>
<dbReference type="STRING" id="1255043.TVNIR_0690"/>
<name>L0DTR4_THIND</name>
<dbReference type="Proteomes" id="UP000010809">
    <property type="component" value="Chromosome"/>
</dbReference>
<dbReference type="HOGENOM" id="CLU_2398664_0_0_6"/>
<evidence type="ECO:0000313" key="1">
    <source>
        <dbReference type="EMBL" id="AGA32387.1"/>
    </source>
</evidence>
<dbReference type="EMBL" id="CP003989">
    <property type="protein sequence ID" value="AGA32387.1"/>
    <property type="molecule type" value="Genomic_DNA"/>
</dbReference>
<organism evidence="1 2">
    <name type="scientific">Thioalkalivibrio nitratireducens (strain DSM 14787 / UNIQEM 213 / ALEN2)</name>
    <dbReference type="NCBI Taxonomy" id="1255043"/>
    <lineage>
        <taxon>Bacteria</taxon>
        <taxon>Pseudomonadati</taxon>
        <taxon>Pseudomonadota</taxon>
        <taxon>Gammaproteobacteria</taxon>
        <taxon>Chromatiales</taxon>
        <taxon>Ectothiorhodospiraceae</taxon>
        <taxon>Thioalkalivibrio</taxon>
    </lineage>
</organism>
<protein>
    <submittedName>
        <fullName evidence="1">Uncharacterized protein</fullName>
    </submittedName>
</protein>
<dbReference type="RefSeq" id="WP_015257537.1">
    <property type="nucleotide sequence ID" value="NC_019902.2"/>
</dbReference>
<evidence type="ECO:0000313" key="2">
    <source>
        <dbReference type="Proteomes" id="UP000010809"/>
    </source>
</evidence>
<accession>L0DTR4</accession>
<dbReference type="OrthoDB" id="5624283at2"/>
<dbReference type="KEGG" id="tni:TVNIR_0690"/>
<dbReference type="PATRIC" id="fig|1255043.3.peg.696"/>
<gene>
    <name evidence="1" type="ordered locus">TVNIR_0690</name>
</gene>
<proteinExistence type="predicted"/>